<dbReference type="Pfam" id="PF22725">
    <property type="entry name" value="GFO_IDH_MocA_C3"/>
    <property type="match status" value="1"/>
</dbReference>
<evidence type="ECO:0000256" key="3">
    <source>
        <dbReference type="ARBA" id="ARBA00038984"/>
    </source>
</evidence>
<accession>A0A6A7B5R0</accession>
<dbReference type="AlphaFoldDB" id="A0A6A7B5R0"/>
<evidence type="ECO:0000256" key="6">
    <source>
        <dbReference type="SAM" id="Phobius"/>
    </source>
</evidence>
<feature type="domain" description="Gfo/Idh/MocA-like oxidoreductase N-terminal" evidence="7">
    <location>
        <begin position="58"/>
        <end position="145"/>
    </location>
</feature>
<evidence type="ECO:0000259" key="7">
    <source>
        <dbReference type="Pfam" id="PF01408"/>
    </source>
</evidence>
<gene>
    <name evidence="9" type="ORF">T440DRAFT_508200</name>
</gene>
<keyword evidence="6" id="KW-0812">Transmembrane</keyword>
<feature type="domain" description="GFO/IDH/MocA-like oxidoreductase" evidence="8">
    <location>
        <begin position="181"/>
        <end position="270"/>
    </location>
</feature>
<dbReference type="EMBL" id="MU006308">
    <property type="protein sequence ID" value="KAF2850027.1"/>
    <property type="molecule type" value="Genomic_DNA"/>
</dbReference>
<keyword evidence="6" id="KW-1133">Transmembrane helix</keyword>
<dbReference type="Gene3D" id="3.40.50.720">
    <property type="entry name" value="NAD(P)-binding Rossmann-like Domain"/>
    <property type="match status" value="1"/>
</dbReference>
<proteinExistence type="inferred from homology"/>
<evidence type="ECO:0000256" key="1">
    <source>
        <dbReference type="ARBA" id="ARBA00010928"/>
    </source>
</evidence>
<dbReference type="PANTHER" id="PTHR22604:SF105">
    <property type="entry name" value="TRANS-1,2-DIHYDROBENZENE-1,2-DIOL DEHYDROGENASE"/>
    <property type="match status" value="1"/>
</dbReference>
<name>A0A6A7B5R0_9PLEO</name>
<dbReference type="InterPro" id="IPR000683">
    <property type="entry name" value="Gfo/Idh/MocA-like_OxRdtase_N"/>
</dbReference>
<comment type="catalytic activity">
    <reaction evidence="5">
        <text>D-xylose + NADP(+) = D-xylono-1,5-lactone + NADPH + H(+)</text>
        <dbReference type="Rhea" id="RHEA:22000"/>
        <dbReference type="ChEBI" id="CHEBI:15378"/>
        <dbReference type="ChEBI" id="CHEBI:15867"/>
        <dbReference type="ChEBI" id="CHEBI:53455"/>
        <dbReference type="ChEBI" id="CHEBI:57783"/>
        <dbReference type="ChEBI" id="CHEBI:58349"/>
        <dbReference type="EC" id="1.1.1.179"/>
    </reaction>
</comment>
<dbReference type="OrthoDB" id="6417021at2759"/>
<dbReference type="Pfam" id="PF01408">
    <property type="entry name" value="GFO_IDH_MocA"/>
    <property type="match status" value="1"/>
</dbReference>
<reference evidence="9" key="1">
    <citation type="submission" date="2020-01" db="EMBL/GenBank/DDBJ databases">
        <authorList>
            <consortium name="DOE Joint Genome Institute"/>
            <person name="Haridas S."/>
            <person name="Albert R."/>
            <person name="Binder M."/>
            <person name="Bloem J."/>
            <person name="Labutti K."/>
            <person name="Salamov A."/>
            <person name="Andreopoulos B."/>
            <person name="Baker S.E."/>
            <person name="Barry K."/>
            <person name="Bills G."/>
            <person name="Bluhm B.H."/>
            <person name="Cannon C."/>
            <person name="Castanera R."/>
            <person name="Culley D.E."/>
            <person name="Daum C."/>
            <person name="Ezra D."/>
            <person name="Gonzalez J.B."/>
            <person name="Henrissat B."/>
            <person name="Kuo A."/>
            <person name="Liang C."/>
            <person name="Lipzen A."/>
            <person name="Lutzoni F."/>
            <person name="Magnuson J."/>
            <person name="Mondo S."/>
            <person name="Nolan M."/>
            <person name="Ohm R."/>
            <person name="Pangilinan J."/>
            <person name="Park H.-J."/>
            <person name="Ramirez L."/>
            <person name="Alfaro M."/>
            <person name="Sun H."/>
            <person name="Tritt A."/>
            <person name="Yoshinaga Y."/>
            <person name="Zwiers L.-H."/>
            <person name="Turgeon B.G."/>
            <person name="Goodwin S.B."/>
            <person name="Spatafora J.W."/>
            <person name="Crous P.W."/>
            <person name="Grigoriev I.V."/>
        </authorList>
    </citation>
    <scope>NUCLEOTIDE SEQUENCE</scope>
    <source>
        <strain evidence="9">IPT5</strain>
    </source>
</reference>
<evidence type="ECO:0000256" key="5">
    <source>
        <dbReference type="ARBA" id="ARBA00049233"/>
    </source>
</evidence>
<evidence type="ECO:0000259" key="8">
    <source>
        <dbReference type="Pfam" id="PF22725"/>
    </source>
</evidence>
<dbReference type="SUPFAM" id="SSF51735">
    <property type="entry name" value="NAD(P)-binding Rossmann-fold domains"/>
    <property type="match status" value="1"/>
</dbReference>
<evidence type="ECO:0000256" key="4">
    <source>
        <dbReference type="ARBA" id="ARBA00042988"/>
    </source>
</evidence>
<dbReference type="SUPFAM" id="SSF55347">
    <property type="entry name" value="Glyceraldehyde-3-phosphate dehydrogenase-like, C-terminal domain"/>
    <property type="match status" value="1"/>
</dbReference>
<dbReference type="InterPro" id="IPR055170">
    <property type="entry name" value="GFO_IDH_MocA-like_dom"/>
</dbReference>
<feature type="transmembrane region" description="Helical" evidence="6">
    <location>
        <begin position="25"/>
        <end position="48"/>
    </location>
</feature>
<protein>
    <recommendedName>
        <fullName evidence="3">D-xylose 1-dehydrogenase (NADP(+), D-xylono-1,5-lactone-forming)</fullName>
        <ecNumber evidence="3">1.1.1.179</ecNumber>
    </recommendedName>
    <alternativeName>
        <fullName evidence="4">D-xylose-NADP dehydrogenase</fullName>
    </alternativeName>
</protein>
<sequence>MSWTPLDRVYNALNARQTEPKRSDAIRFGILGAANSALLVAALTWAAGRAWTLTNPAKLHPEVVVQAVAARDRKRAEAFAKQNNIPDVRNSYQEILDDPNIDCVLVPLPNALHFEWAVRAIRAGKHVFLEKPSVANAIEAEILFNLPELSQPNAPVVLEAAHFRFHPVWALFMSQIRQADVVHVDTFSMIPWWMVTKDHIHFNYKLGGGAMLGMGTYNFAAIRQIMGDEPEACISCDTQAFTEGIHHDCDYNFKAKFQFPGGRTAEAYSTLQGPSIWKPSWVTVTHRKVVVPDKSLPESQEKSVTREVTVNGWIHAIFWHRVDVKDHFEIRDKDTNSLIRKWTEAKTHKAYTFDEAGHDLATVPGEVDTWMSFRYQLEEFVNRVKGRKTRYWISTEDSLKQMKMIDMAYEKSGLGIRPTSTYKVE</sequence>
<keyword evidence="10" id="KW-1185">Reference proteome</keyword>
<comment type="similarity">
    <text evidence="1">Belongs to the Gfo/Idh/MocA family.</text>
</comment>
<keyword evidence="6" id="KW-0472">Membrane</keyword>
<dbReference type="EC" id="1.1.1.179" evidence="3"/>
<evidence type="ECO:0000313" key="9">
    <source>
        <dbReference type="EMBL" id="KAF2850027.1"/>
    </source>
</evidence>
<organism evidence="9 10">
    <name type="scientific">Plenodomus tracheiphilus IPT5</name>
    <dbReference type="NCBI Taxonomy" id="1408161"/>
    <lineage>
        <taxon>Eukaryota</taxon>
        <taxon>Fungi</taxon>
        <taxon>Dikarya</taxon>
        <taxon>Ascomycota</taxon>
        <taxon>Pezizomycotina</taxon>
        <taxon>Dothideomycetes</taxon>
        <taxon>Pleosporomycetidae</taxon>
        <taxon>Pleosporales</taxon>
        <taxon>Pleosporineae</taxon>
        <taxon>Leptosphaeriaceae</taxon>
        <taxon>Plenodomus</taxon>
    </lineage>
</organism>
<dbReference type="Proteomes" id="UP000799423">
    <property type="component" value="Unassembled WGS sequence"/>
</dbReference>
<evidence type="ECO:0000256" key="2">
    <source>
        <dbReference type="ARBA" id="ARBA00023002"/>
    </source>
</evidence>
<dbReference type="InterPro" id="IPR036291">
    <property type="entry name" value="NAD(P)-bd_dom_sf"/>
</dbReference>
<dbReference type="Gene3D" id="3.30.360.10">
    <property type="entry name" value="Dihydrodipicolinate Reductase, domain 2"/>
    <property type="match status" value="1"/>
</dbReference>
<dbReference type="PANTHER" id="PTHR22604">
    <property type="entry name" value="OXIDOREDUCTASES"/>
    <property type="match status" value="1"/>
</dbReference>
<keyword evidence="2" id="KW-0560">Oxidoreductase</keyword>
<dbReference type="InterPro" id="IPR050984">
    <property type="entry name" value="Gfo/Idh/MocA_domain"/>
</dbReference>
<dbReference type="GO" id="GO:0000166">
    <property type="term" value="F:nucleotide binding"/>
    <property type="evidence" value="ECO:0007669"/>
    <property type="project" value="InterPro"/>
</dbReference>
<evidence type="ECO:0000313" key="10">
    <source>
        <dbReference type="Proteomes" id="UP000799423"/>
    </source>
</evidence>
<dbReference type="GO" id="GO:0047837">
    <property type="term" value="F:D-xylose 1-dehydrogenase (NADP+) activity"/>
    <property type="evidence" value="ECO:0007669"/>
    <property type="project" value="UniProtKB-EC"/>
</dbReference>